<feature type="transmembrane region" description="Helical" evidence="2">
    <location>
        <begin position="132"/>
        <end position="152"/>
    </location>
</feature>
<keyword evidence="2" id="KW-0472">Membrane</keyword>
<keyword evidence="4" id="KW-1185">Reference proteome</keyword>
<comment type="caution">
    <text evidence="3">The sequence shown here is derived from an EMBL/GenBank/DDBJ whole genome shotgun (WGS) entry which is preliminary data.</text>
</comment>
<reference evidence="3 4" key="1">
    <citation type="submission" date="2023-07" db="EMBL/GenBank/DDBJ databases">
        <title>Sequencing the genomes of 1000 actinobacteria strains.</title>
        <authorList>
            <person name="Klenk H.-P."/>
        </authorList>
    </citation>
    <scope>NUCLEOTIDE SEQUENCE [LARGE SCALE GENOMIC DNA]</scope>
    <source>
        <strain evidence="3 4">DSM 46740</strain>
    </source>
</reference>
<feature type="transmembrane region" description="Helical" evidence="2">
    <location>
        <begin position="32"/>
        <end position="53"/>
    </location>
</feature>
<evidence type="ECO:0000256" key="1">
    <source>
        <dbReference type="SAM" id="MobiDB-lite"/>
    </source>
</evidence>
<evidence type="ECO:0008006" key="5">
    <source>
        <dbReference type="Google" id="ProtNLM"/>
    </source>
</evidence>
<keyword evidence="2" id="KW-1133">Transmembrane helix</keyword>
<dbReference type="Proteomes" id="UP001225356">
    <property type="component" value="Unassembled WGS sequence"/>
</dbReference>
<sequence length="171" mass="19009">MNYRDLKTERPEPGESPKERVDRELNELLQGLRVSATGVQVLFAFLLVLPFQSRFSEMGPLGHRLFFVALLSGALASVCFIAPAAQHRLLFRTSLKEKMLRRANRIGIVGLIFLMVSMATAVALVVETVIDDVAAVIFSGVVALTAAWLWLLQPIIDLHRLRTSRGGRPSR</sequence>
<keyword evidence="2" id="KW-0812">Transmembrane</keyword>
<gene>
    <name evidence="3" type="ORF">J2853_005082</name>
</gene>
<dbReference type="Pfam" id="PF19853">
    <property type="entry name" value="DUF6328"/>
    <property type="match status" value="1"/>
</dbReference>
<dbReference type="EMBL" id="JAUSQU010000001">
    <property type="protein sequence ID" value="MDP9845871.1"/>
    <property type="molecule type" value="Genomic_DNA"/>
</dbReference>
<evidence type="ECO:0000313" key="3">
    <source>
        <dbReference type="EMBL" id="MDP9845871.1"/>
    </source>
</evidence>
<feature type="transmembrane region" description="Helical" evidence="2">
    <location>
        <begin position="65"/>
        <end position="85"/>
    </location>
</feature>
<accession>A0ABT9QHL8</accession>
<name>A0ABT9QHL8_9ACTN</name>
<protein>
    <recommendedName>
        <fullName evidence="5">Amine oxidase</fullName>
    </recommendedName>
</protein>
<evidence type="ECO:0000256" key="2">
    <source>
        <dbReference type="SAM" id="Phobius"/>
    </source>
</evidence>
<feature type="region of interest" description="Disordered" evidence="1">
    <location>
        <begin position="1"/>
        <end position="20"/>
    </location>
</feature>
<dbReference type="InterPro" id="IPR046291">
    <property type="entry name" value="DUF6328"/>
</dbReference>
<dbReference type="RefSeq" id="WP_307561858.1">
    <property type="nucleotide sequence ID" value="NZ_JAUSQU010000001.1"/>
</dbReference>
<feature type="transmembrane region" description="Helical" evidence="2">
    <location>
        <begin position="106"/>
        <end position="126"/>
    </location>
</feature>
<evidence type="ECO:0000313" key="4">
    <source>
        <dbReference type="Proteomes" id="UP001225356"/>
    </source>
</evidence>
<proteinExistence type="predicted"/>
<organism evidence="3 4">
    <name type="scientific">Streptosporangium lutulentum</name>
    <dbReference type="NCBI Taxonomy" id="1461250"/>
    <lineage>
        <taxon>Bacteria</taxon>
        <taxon>Bacillati</taxon>
        <taxon>Actinomycetota</taxon>
        <taxon>Actinomycetes</taxon>
        <taxon>Streptosporangiales</taxon>
        <taxon>Streptosporangiaceae</taxon>
        <taxon>Streptosporangium</taxon>
    </lineage>
</organism>